<evidence type="ECO:0000313" key="1">
    <source>
        <dbReference type="EMBL" id="ARN21417.1"/>
    </source>
</evidence>
<proteinExistence type="predicted"/>
<dbReference type="KEGG" id="rgu:A4W93_16765"/>
<keyword evidence="2" id="KW-1185">Reference proteome</keyword>
<dbReference type="RefSeq" id="WP_157782178.1">
    <property type="nucleotide sequence ID" value="NZ_BSPR01000013.1"/>
</dbReference>
<dbReference type="EMBL" id="CP015118">
    <property type="protein sequence ID" value="ARN21417.1"/>
    <property type="molecule type" value="Genomic_DNA"/>
</dbReference>
<dbReference type="OrthoDB" id="6190309at2"/>
<accession>A0A1W6LB40</accession>
<reference evidence="1 2" key="1">
    <citation type="submission" date="2016-04" db="EMBL/GenBank/DDBJ databases">
        <title>Complete genome sequence of natural rubber-degrading, novel Gram-negative bacterium, Rhizobacter gummiphilus strain NS21.</title>
        <authorList>
            <person name="Tabata M."/>
            <person name="Kasai D."/>
            <person name="Fukuda M."/>
        </authorList>
    </citation>
    <scope>NUCLEOTIDE SEQUENCE [LARGE SCALE GENOMIC DNA]</scope>
    <source>
        <strain evidence="1 2">NS21</strain>
    </source>
</reference>
<protein>
    <submittedName>
        <fullName evidence="1">Uncharacterized protein</fullName>
    </submittedName>
</protein>
<dbReference type="Proteomes" id="UP000193427">
    <property type="component" value="Chromosome"/>
</dbReference>
<sequence length="527" mass="56282">MLNFLKRTLVPRARGTSGLAPASLDAFLSAAPAQVELPRYPPVDPGLPVVSAAAVMASQRELIERLRESCGFDEVGFRAHVLAPVEAVARCILLLPASSHEHFAGPGGLFRLCLEMALFCRQAAQSRVVEPMAPAEVRRAAEPRWRHACLLAGLLCELPRTLSSLTVTDEAGREWPACLGGLDAWLQRVQADRCHVVWRDGAGPGGAEAAGVLGDLVPKATLAWLNEGAPSVVPSMFRAALGQAAPEGDELAPLVLATRARVLAVEAVTRRSRYGHLRIGHHLELHLVDALRHRAATGQWVCGQGPLWFGLDGLFIEWPAAADAVRHDVIRNGVRGVPLSAFTLAELLGQADFLAPSAPGQWLWRIHTGTGEERTAVKVTEPRALLGHADAARLERPLTRPVGVDDDAPAAEPGRRSVAPRPASTDLATDEATMADTWRRCLEGGRTDLIAWLPGRRLALSQDLLSLSGHDVAAAAAVLERRRWLGRGDWPSSSARAGLLVFDGAVKPGLVLNDAGVVQLGLAPRAA</sequence>
<gene>
    <name evidence="1" type="ORF">A4W93_16765</name>
</gene>
<organism evidence="1 2">
    <name type="scientific">Piscinibacter gummiphilus</name>
    <dbReference type="NCBI Taxonomy" id="946333"/>
    <lineage>
        <taxon>Bacteria</taxon>
        <taxon>Pseudomonadati</taxon>
        <taxon>Pseudomonadota</taxon>
        <taxon>Betaproteobacteria</taxon>
        <taxon>Burkholderiales</taxon>
        <taxon>Sphaerotilaceae</taxon>
        <taxon>Piscinibacter</taxon>
    </lineage>
</organism>
<name>A0A1W6LB40_9BURK</name>
<dbReference type="Pfam" id="PF07514">
    <property type="entry name" value="TraI_2"/>
    <property type="match status" value="1"/>
</dbReference>
<dbReference type="Gene3D" id="1.10.3210.40">
    <property type="match status" value="1"/>
</dbReference>
<dbReference type="STRING" id="946333.A4W93_16765"/>
<dbReference type="AlphaFoldDB" id="A0A1W6LB40"/>
<evidence type="ECO:0000313" key="2">
    <source>
        <dbReference type="Proteomes" id="UP000193427"/>
    </source>
</evidence>
<dbReference type="NCBIfam" id="NF041494">
    <property type="entry name" value="MobH"/>
    <property type="match status" value="1"/>
</dbReference>
<dbReference type="InterPro" id="IPR011119">
    <property type="entry name" value="Unchr_helicase_relaxase_TraI"/>
</dbReference>